<reference evidence="1 2" key="1">
    <citation type="submission" date="2021-06" db="EMBL/GenBank/DDBJ databases">
        <title>Caerostris extrusa draft genome.</title>
        <authorList>
            <person name="Kono N."/>
            <person name="Arakawa K."/>
        </authorList>
    </citation>
    <scope>NUCLEOTIDE SEQUENCE [LARGE SCALE GENOMIC DNA]</scope>
</reference>
<proteinExistence type="predicted"/>
<name>A0AAV4PW11_CAEEX</name>
<keyword evidence="2" id="KW-1185">Reference proteome</keyword>
<comment type="caution">
    <text evidence="1">The sequence shown here is derived from an EMBL/GenBank/DDBJ whole genome shotgun (WGS) entry which is preliminary data.</text>
</comment>
<evidence type="ECO:0000313" key="2">
    <source>
        <dbReference type="Proteomes" id="UP001054945"/>
    </source>
</evidence>
<sequence>MTFSSLSVTVAVMRFDGRETGRLIFRAGNHPLSSSLYRRFLGLFFTLKRSYFAKISDLQNGVRVHWGCKLILGVTSKAHDDLDYSSSNCPRGHVIVQKQFEVLRNFAIANLVPEDKLRNVVAL</sequence>
<gene>
    <name evidence="1" type="ORF">CEXT_366991</name>
</gene>
<evidence type="ECO:0000313" key="1">
    <source>
        <dbReference type="EMBL" id="GIY01267.1"/>
    </source>
</evidence>
<dbReference type="Proteomes" id="UP001054945">
    <property type="component" value="Unassembled WGS sequence"/>
</dbReference>
<dbReference type="EMBL" id="BPLR01005292">
    <property type="protein sequence ID" value="GIY01267.1"/>
    <property type="molecule type" value="Genomic_DNA"/>
</dbReference>
<accession>A0AAV4PW11</accession>
<dbReference type="AlphaFoldDB" id="A0AAV4PW11"/>
<organism evidence="1 2">
    <name type="scientific">Caerostris extrusa</name>
    <name type="common">Bark spider</name>
    <name type="synonym">Caerostris bankana</name>
    <dbReference type="NCBI Taxonomy" id="172846"/>
    <lineage>
        <taxon>Eukaryota</taxon>
        <taxon>Metazoa</taxon>
        <taxon>Ecdysozoa</taxon>
        <taxon>Arthropoda</taxon>
        <taxon>Chelicerata</taxon>
        <taxon>Arachnida</taxon>
        <taxon>Araneae</taxon>
        <taxon>Araneomorphae</taxon>
        <taxon>Entelegynae</taxon>
        <taxon>Araneoidea</taxon>
        <taxon>Araneidae</taxon>
        <taxon>Caerostris</taxon>
    </lineage>
</organism>
<protein>
    <submittedName>
        <fullName evidence="1">Uncharacterized protein</fullName>
    </submittedName>
</protein>